<sequence length="102" mass="10833">MKFSATILAVAATTLVSTVSAQFPLCALSCFEKTMQIPQAQTCTEANMFLCFCKSTLLALAYRDCACQECPSTATAVSAVQYGLDICTQAGAPISWLPAQCF</sequence>
<evidence type="ECO:0000256" key="3">
    <source>
        <dbReference type="ARBA" id="ARBA00010031"/>
    </source>
</evidence>
<dbReference type="EMBL" id="CVQI01012224">
    <property type="protein sequence ID" value="CRK21708.1"/>
    <property type="molecule type" value="Genomic_DNA"/>
</dbReference>
<feature type="domain" description="CFEM" evidence="11">
    <location>
        <begin position="1"/>
        <end position="102"/>
    </location>
</feature>
<evidence type="ECO:0000256" key="10">
    <source>
        <dbReference type="SAM" id="SignalP"/>
    </source>
</evidence>
<keyword evidence="8" id="KW-0449">Lipoprotein</keyword>
<gene>
    <name evidence="13" type="ORF">BN1708_005073</name>
    <name evidence="12" type="ORF">BN1723_002823</name>
</gene>
<dbReference type="GO" id="GO:0098552">
    <property type="term" value="C:side of membrane"/>
    <property type="evidence" value="ECO:0007669"/>
    <property type="project" value="UniProtKB-KW"/>
</dbReference>
<feature type="non-terminal residue" evidence="12">
    <location>
        <position position="102"/>
    </location>
</feature>
<protein>
    <recommendedName>
        <fullName evidence="11">CFEM domain-containing protein</fullName>
    </recommendedName>
</protein>
<dbReference type="AlphaFoldDB" id="A0A0G4LI67"/>
<evidence type="ECO:0000313" key="14">
    <source>
        <dbReference type="Proteomes" id="UP000044602"/>
    </source>
</evidence>
<proteinExistence type="inferred from homology"/>
<evidence type="ECO:0000256" key="5">
    <source>
        <dbReference type="ARBA" id="ARBA00022622"/>
    </source>
</evidence>
<keyword evidence="5" id="KW-0325">Glycoprotein</keyword>
<evidence type="ECO:0000256" key="2">
    <source>
        <dbReference type="ARBA" id="ARBA00004613"/>
    </source>
</evidence>
<keyword evidence="6 10" id="KW-0732">Signal</keyword>
<accession>A0A0G4LI67</accession>
<dbReference type="PROSITE" id="PS52012">
    <property type="entry name" value="CFEM"/>
    <property type="match status" value="1"/>
</dbReference>
<feature type="chain" id="PRO_5007405024" description="CFEM domain-containing protein" evidence="10">
    <location>
        <begin position="22"/>
        <end position="102"/>
    </location>
</feature>
<dbReference type="Proteomes" id="UP000044602">
    <property type="component" value="Unassembled WGS sequence"/>
</dbReference>
<evidence type="ECO:0000313" key="15">
    <source>
        <dbReference type="Proteomes" id="UP000045706"/>
    </source>
</evidence>
<dbReference type="Proteomes" id="UP000045706">
    <property type="component" value="Unassembled WGS sequence"/>
</dbReference>
<comment type="subcellular location">
    <subcellularLocation>
        <location evidence="1">Membrane</location>
        <topology evidence="1">Lipid-anchor</topology>
        <topology evidence="1">GPI-anchor</topology>
    </subcellularLocation>
    <subcellularLocation>
        <location evidence="2">Secreted</location>
    </subcellularLocation>
</comment>
<evidence type="ECO:0000313" key="12">
    <source>
        <dbReference type="EMBL" id="CRK21708.1"/>
    </source>
</evidence>
<keyword evidence="7" id="KW-1015">Disulfide bond</keyword>
<comment type="similarity">
    <text evidence="3">Belongs to the RBT5 family.</text>
</comment>
<keyword evidence="5" id="KW-0336">GPI-anchor</keyword>
<evidence type="ECO:0000313" key="13">
    <source>
        <dbReference type="EMBL" id="CRK29934.1"/>
    </source>
</evidence>
<evidence type="ECO:0000256" key="9">
    <source>
        <dbReference type="PROSITE-ProRule" id="PRU01356"/>
    </source>
</evidence>
<name>A0A0G4LI67_VERLO</name>
<keyword evidence="4" id="KW-0964">Secreted</keyword>
<dbReference type="EMBL" id="CVQH01021306">
    <property type="protein sequence ID" value="CRK29934.1"/>
    <property type="molecule type" value="Genomic_DNA"/>
</dbReference>
<feature type="signal peptide" evidence="10">
    <location>
        <begin position="1"/>
        <end position="21"/>
    </location>
</feature>
<dbReference type="Pfam" id="PF05730">
    <property type="entry name" value="CFEM"/>
    <property type="match status" value="1"/>
</dbReference>
<keyword evidence="5" id="KW-0472">Membrane</keyword>
<reference evidence="14 15" key="1">
    <citation type="submission" date="2015-05" db="EMBL/GenBank/DDBJ databases">
        <authorList>
            <person name="Fogelqvist Johan"/>
        </authorList>
    </citation>
    <scope>NUCLEOTIDE SEQUENCE [LARGE SCALE GENOMIC DNA]</scope>
    <source>
        <strain evidence="13">VL1</strain>
        <strain evidence="12">VL2</strain>
    </source>
</reference>
<evidence type="ECO:0000259" key="11">
    <source>
        <dbReference type="PROSITE" id="PS52012"/>
    </source>
</evidence>
<dbReference type="InterPro" id="IPR008427">
    <property type="entry name" value="Extracellular_membr_CFEM_dom"/>
</dbReference>
<keyword evidence="14" id="KW-1185">Reference proteome</keyword>
<organism evidence="12 15">
    <name type="scientific">Verticillium longisporum</name>
    <name type="common">Verticillium dahliae var. longisporum</name>
    <dbReference type="NCBI Taxonomy" id="100787"/>
    <lineage>
        <taxon>Eukaryota</taxon>
        <taxon>Fungi</taxon>
        <taxon>Dikarya</taxon>
        <taxon>Ascomycota</taxon>
        <taxon>Pezizomycotina</taxon>
        <taxon>Sordariomycetes</taxon>
        <taxon>Hypocreomycetidae</taxon>
        <taxon>Glomerellales</taxon>
        <taxon>Plectosphaerellaceae</taxon>
        <taxon>Verticillium</taxon>
    </lineage>
</organism>
<dbReference type="GO" id="GO:0005576">
    <property type="term" value="C:extracellular region"/>
    <property type="evidence" value="ECO:0007669"/>
    <property type="project" value="UniProtKB-SubCell"/>
</dbReference>
<evidence type="ECO:0000256" key="1">
    <source>
        <dbReference type="ARBA" id="ARBA00004589"/>
    </source>
</evidence>
<evidence type="ECO:0000256" key="8">
    <source>
        <dbReference type="ARBA" id="ARBA00023288"/>
    </source>
</evidence>
<evidence type="ECO:0000256" key="6">
    <source>
        <dbReference type="ARBA" id="ARBA00022729"/>
    </source>
</evidence>
<evidence type="ECO:0000256" key="7">
    <source>
        <dbReference type="ARBA" id="ARBA00023157"/>
    </source>
</evidence>
<comment type="caution">
    <text evidence="9">Lacks conserved residue(s) required for the propagation of feature annotation.</text>
</comment>
<evidence type="ECO:0000256" key="4">
    <source>
        <dbReference type="ARBA" id="ARBA00022525"/>
    </source>
</evidence>